<proteinExistence type="predicted"/>
<dbReference type="GO" id="GO:0050515">
    <property type="term" value="F:4-(cytidine 5'-diphospho)-2-C-methyl-D-erythritol kinase activity"/>
    <property type="evidence" value="ECO:0007669"/>
    <property type="project" value="TreeGrafter"/>
</dbReference>
<dbReference type="InterPro" id="IPR020568">
    <property type="entry name" value="Ribosomal_Su5_D2-typ_SF"/>
</dbReference>
<feature type="non-terminal residue" evidence="4">
    <location>
        <position position="51"/>
    </location>
</feature>
<evidence type="ECO:0000256" key="1">
    <source>
        <dbReference type="ARBA" id="ARBA00022741"/>
    </source>
</evidence>
<keyword evidence="1" id="KW-0547">Nucleotide-binding</keyword>
<reference evidence="4" key="1">
    <citation type="journal article" date="2014" name="Front. Microbiol.">
        <title>High frequency of phylogenetically diverse reductive dehalogenase-homologous genes in deep subseafloor sedimentary metagenomes.</title>
        <authorList>
            <person name="Kawai M."/>
            <person name="Futagami T."/>
            <person name="Toyoda A."/>
            <person name="Takaki Y."/>
            <person name="Nishi S."/>
            <person name="Hori S."/>
            <person name="Arai W."/>
            <person name="Tsubouchi T."/>
            <person name="Morono Y."/>
            <person name="Uchiyama I."/>
            <person name="Ito T."/>
            <person name="Fujiyama A."/>
            <person name="Inagaki F."/>
            <person name="Takami H."/>
        </authorList>
    </citation>
    <scope>NUCLEOTIDE SEQUENCE</scope>
    <source>
        <strain evidence="4">Expedition CK06-06</strain>
    </source>
</reference>
<dbReference type="InterPro" id="IPR014721">
    <property type="entry name" value="Ribsml_uS5_D2-typ_fold_subgr"/>
</dbReference>
<comment type="caution">
    <text evidence="4">The sequence shown here is derived from an EMBL/GenBank/DDBJ whole genome shotgun (WGS) entry which is preliminary data.</text>
</comment>
<gene>
    <name evidence="4" type="ORF">S12H4_58344</name>
</gene>
<sequence>MKEIEIDSYSKINLTLNILTKRQDGYHNIETIMQSVNLADRIFIKKEKEEI</sequence>
<dbReference type="SUPFAM" id="SSF54211">
    <property type="entry name" value="Ribosomal protein S5 domain 2-like"/>
    <property type="match status" value="1"/>
</dbReference>
<evidence type="ECO:0000313" key="4">
    <source>
        <dbReference type="EMBL" id="GAJ18765.1"/>
    </source>
</evidence>
<keyword evidence="2" id="KW-0418">Kinase</keyword>
<accession>X1VZN5</accession>
<protein>
    <recommendedName>
        <fullName evidence="5">4-(Cytidine 5'-diphospho)-2-C-methyl-D-erythritol kinase</fullName>
    </recommendedName>
</protein>
<evidence type="ECO:0008006" key="5">
    <source>
        <dbReference type="Google" id="ProtNLM"/>
    </source>
</evidence>
<name>X1VZN5_9ZZZZ</name>
<dbReference type="PANTHER" id="PTHR43527">
    <property type="entry name" value="4-DIPHOSPHOCYTIDYL-2-C-METHYL-D-ERYTHRITOL KINASE, CHLOROPLASTIC"/>
    <property type="match status" value="1"/>
</dbReference>
<keyword evidence="3" id="KW-0067">ATP-binding</keyword>
<dbReference type="GO" id="GO:0005524">
    <property type="term" value="F:ATP binding"/>
    <property type="evidence" value="ECO:0007669"/>
    <property type="project" value="UniProtKB-KW"/>
</dbReference>
<organism evidence="4">
    <name type="scientific">marine sediment metagenome</name>
    <dbReference type="NCBI Taxonomy" id="412755"/>
    <lineage>
        <taxon>unclassified sequences</taxon>
        <taxon>metagenomes</taxon>
        <taxon>ecological metagenomes</taxon>
    </lineage>
</organism>
<keyword evidence="2" id="KW-0808">Transferase</keyword>
<dbReference type="EMBL" id="BARW01037871">
    <property type="protein sequence ID" value="GAJ18765.1"/>
    <property type="molecule type" value="Genomic_DNA"/>
</dbReference>
<evidence type="ECO:0000256" key="2">
    <source>
        <dbReference type="ARBA" id="ARBA00022777"/>
    </source>
</evidence>
<dbReference type="PANTHER" id="PTHR43527:SF2">
    <property type="entry name" value="4-DIPHOSPHOCYTIDYL-2-C-METHYL-D-ERYTHRITOL KINASE, CHLOROPLASTIC"/>
    <property type="match status" value="1"/>
</dbReference>
<dbReference type="Gene3D" id="3.30.230.10">
    <property type="match status" value="1"/>
</dbReference>
<evidence type="ECO:0000256" key="3">
    <source>
        <dbReference type="ARBA" id="ARBA00022840"/>
    </source>
</evidence>
<dbReference type="AlphaFoldDB" id="X1VZN5"/>